<comment type="similarity">
    <text evidence="2 10">Belongs to the cation transport ATPase (P-type) (TC 3.A.3) family. Type IB subfamily.</text>
</comment>
<dbReference type="InterPro" id="IPR036412">
    <property type="entry name" value="HAD-like_sf"/>
</dbReference>
<comment type="caution">
    <text evidence="13">The sequence shown here is derived from an EMBL/GenBank/DDBJ whole genome shotgun (WGS) entry which is preliminary data.</text>
</comment>
<dbReference type="InterPro" id="IPR018303">
    <property type="entry name" value="ATPase_P-typ_P_site"/>
</dbReference>
<dbReference type="Gene3D" id="2.70.150.10">
    <property type="entry name" value="Calcium-transporting ATPase, cytoplasmic transduction domain A"/>
    <property type="match status" value="1"/>
</dbReference>
<keyword evidence="13" id="KW-0378">Hydrolase</keyword>
<keyword evidence="6 10" id="KW-1133">Transmembrane helix</keyword>
<dbReference type="InterPro" id="IPR023214">
    <property type="entry name" value="HAD_sf"/>
</dbReference>
<dbReference type="InterPro" id="IPR059000">
    <property type="entry name" value="ATPase_P-type_domA"/>
</dbReference>
<evidence type="ECO:0000256" key="10">
    <source>
        <dbReference type="RuleBase" id="RU362081"/>
    </source>
</evidence>
<dbReference type="GO" id="GO:0016463">
    <property type="term" value="F:P-type zinc transporter activity"/>
    <property type="evidence" value="ECO:0007669"/>
    <property type="project" value="UniProtKB-EC"/>
</dbReference>
<dbReference type="SFLD" id="SFLDF00027">
    <property type="entry name" value="p-type_atpase"/>
    <property type="match status" value="1"/>
</dbReference>
<evidence type="ECO:0000313" key="13">
    <source>
        <dbReference type="EMBL" id="TGD77363.1"/>
    </source>
</evidence>
<keyword evidence="10" id="KW-0547">Nucleotide-binding</keyword>
<evidence type="ECO:0000256" key="11">
    <source>
        <dbReference type="SAM" id="MobiDB-lite"/>
    </source>
</evidence>
<feature type="transmembrane region" description="Helical" evidence="10">
    <location>
        <begin position="155"/>
        <end position="173"/>
    </location>
</feature>
<feature type="transmembrane region" description="Helical" evidence="10">
    <location>
        <begin position="125"/>
        <end position="143"/>
    </location>
</feature>
<dbReference type="Proteomes" id="UP000298284">
    <property type="component" value="Unassembled WGS sequence"/>
</dbReference>
<dbReference type="AlphaFoldDB" id="A0A4Z0MCA3"/>
<keyword evidence="14" id="KW-1185">Reference proteome</keyword>
<dbReference type="GO" id="GO:0046872">
    <property type="term" value="F:metal ion binding"/>
    <property type="evidence" value="ECO:0007669"/>
    <property type="project" value="UniProtKB-KW"/>
</dbReference>
<keyword evidence="10" id="KW-1003">Cell membrane</keyword>
<dbReference type="PROSITE" id="PS00154">
    <property type="entry name" value="ATPASE_E1_E2"/>
    <property type="match status" value="1"/>
</dbReference>
<dbReference type="PRINTS" id="PR00120">
    <property type="entry name" value="HATPASE"/>
</dbReference>
<dbReference type="Pfam" id="PF00702">
    <property type="entry name" value="Hydrolase"/>
    <property type="match status" value="1"/>
</dbReference>
<dbReference type="GO" id="GO:0005886">
    <property type="term" value="C:plasma membrane"/>
    <property type="evidence" value="ECO:0007669"/>
    <property type="project" value="UniProtKB-SubCell"/>
</dbReference>
<evidence type="ECO:0000256" key="3">
    <source>
        <dbReference type="ARBA" id="ARBA00022692"/>
    </source>
</evidence>
<feature type="domain" description="P-type ATPase A" evidence="12">
    <location>
        <begin position="209"/>
        <end position="309"/>
    </location>
</feature>
<dbReference type="PANTHER" id="PTHR48085:SF5">
    <property type="entry name" value="CADMIUM_ZINC-TRANSPORTING ATPASE HMA4-RELATED"/>
    <property type="match status" value="1"/>
</dbReference>
<evidence type="ECO:0000256" key="2">
    <source>
        <dbReference type="ARBA" id="ARBA00006024"/>
    </source>
</evidence>
<dbReference type="InterPro" id="IPR001757">
    <property type="entry name" value="P_typ_ATPase"/>
</dbReference>
<dbReference type="InterPro" id="IPR051014">
    <property type="entry name" value="Cation_Transport_ATPase_IB"/>
</dbReference>
<dbReference type="GO" id="GO:0005524">
    <property type="term" value="F:ATP binding"/>
    <property type="evidence" value="ECO:0007669"/>
    <property type="project" value="UniProtKB-UniRule"/>
</dbReference>
<evidence type="ECO:0000256" key="4">
    <source>
        <dbReference type="ARBA" id="ARBA00022723"/>
    </source>
</evidence>
<comment type="subcellular location">
    <subcellularLocation>
        <location evidence="10">Cell membrane</location>
    </subcellularLocation>
    <subcellularLocation>
        <location evidence="1">Membrane</location>
    </subcellularLocation>
</comment>
<dbReference type="SUPFAM" id="SSF81653">
    <property type="entry name" value="Calcium ATPase, transduction domain A"/>
    <property type="match status" value="1"/>
</dbReference>
<comment type="catalytic activity">
    <reaction evidence="9">
        <text>Zn(2+)(in) + ATP + H2O = Zn(2+)(out) + ADP + phosphate + H(+)</text>
        <dbReference type="Rhea" id="RHEA:20621"/>
        <dbReference type="ChEBI" id="CHEBI:15377"/>
        <dbReference type="ChEBI" id="CHEBI:15378"/>
        <dbReference type="ChEBI" id="CHEBI:29105"/>
        <dbReference type="ChEBI" id="CHEBI:30616"/>
        <dbReference type="ChEBI" id="CHEBI:43474"/>
        <dbReference type="ChEBI" id="CHEBI:456216"/>
        <dbReference type="EC" id="7.2.2.12"/>
    </reaction>
</comment>
<keyword evidence="10" id="KW-0067">ATP-binding</keyword>
<feature type="transmembrane region" description="Helical" evidence="10">
    <location>
        <begin position="98"/>
        <end position="119"/>
    </location>
</feature>
<dbReference type="Pfam" id="PF00122">
    <property type="entry name" value="E1-E2_ATPase"/>
    <property type="match status" value="1"/>
</dbReference>
<dbReference type="NCBIfam" id="TIGR01494">
    <property type="entry name" value="ATPase_P-type"/>
    <property type="match status" value="1"/>
</dbReference>
<evidence type="ECO:0000256" key="6">
    <source>
        <dbReference type="ARBA" id="ARBA00022989"/>
    </source>
</evidence>
<dbReference type="InterPro" id="IPR023298">
    <property type="entry name" value="ATPase_P-typ_TM_dom_sf"/>
</dbReference>
<dbReference type="NCBIfam" id="TIGR01525">
    <property type="entry name" value="ATPase-IB_hvy"/>
    <property type="match status" value="1"/>
</dbReference>
<feature type="compositionally biased region" description="Basic and acidic residues" evidence="11">
    <location>
        <begin position="74"/>
        <end position="92"/>
    </location>
</feature>
<dbReference type="OrthoDB" id="1521937at2"/>
<evidence type="ECO:0000256" key="5">
    <source>
        <dbReference type="ARBA" id="ARBA00022967"/>
    </source>
</evidence>
<evidence type="ECO:0000256" key="8">
    <source>
        <dbReference type="ARBA" id="ARBA00039097"/>
    </source>
</evidence>
<dbReference type="SFLD" id="SFLDS00003">
    <property type="entry name" value="Haloacid_Dehalogenase"/>
    <property type="match status" value="1"/>
</dbReference>
<dbReference type="SUPFAM" id="SSF56784">
    <property type="entry name" value="HAD-like"/>
    <property type="match status" value="1"/>
</dbReference>
<dbReference type="EC" id="7.2.2.12" evidence="8"/>
<feature type="transmembrane region" description="Helical" evidence="10">
    <location>
        <begin position="360"/>
        <end position="381"/>
    </location>
</feature>
<reference evidence="13 14" key="1">
    <citation type="submission" date="2019-04" db="EMBL/GenBank/DDBJ databases">
        <authorList>
            <person name="Feng G."/>
            <person name="Zhang J."/>
            <person name="Zhu H."/>
        </authorList>
    </citation>
    <scope>NUCLEOTIDE SEQUENCE [LARGE SCALE GENOMIC DNA]</scope>
    <source>
        <strain evidence="13 14">JCM 19491</strain>
    </source>
</reference>
<dbReference type="Gene3D" id="3.40.50.1000">
    <property type="entry name" value="HAD superfamily/HAD-like"/>
    <property type="match status" value="1"/>
</dbReference>
<keyword evidence="5" id="KW-1278">Translocase</keyword>
<dbReference type="PRINTS" id="PR00119">
    <property type="entry name" value="CATATPASE"/>
</dbReference>
<keyword evidence="4 10" id="KW-0479">Metal-binding</keyword>
<dbReference type="Gene3D" id="3.40.1110.10">
    <property type="entry name" value="Calcium-transporting ATPase, cytoplasmic domain N"/>
    <property type="match status" value="1"/>
</dbReference>
<name>A0A4Z0MCA3_9BACT</name>
<keyword evidence="7 10" id="KW-0472">Membrane</keyword>
<dbReference type="GO" id="GO:0015086">
    <property type="term" value="F:cadmium ion transmembrane transporter activity"/>
    <property type="evidence" value="ECO:0007669"/>
    <property type="project" value="TreeGrafter"/>
</dbReference>
<dbReference type="InterPro" id="IPR027256">
    <property type="entry name" value="P-typ_ATPase_IB"/>
</dbReference>
<dbReference type="InterPro" id="IPR044492">
    <property type="entry name" value="P_typ_ATPase_HD_dom"/>
</dbReference>
<proteinExistence type="inferred from homology"/>
<sequence>MPDPTPSNTDEELNTAKQVQLDNVGALSRDQLTPEAAAAPEGHDVPGHDHATHDHTGHHHPPGKQVVDLAGQPADEHAGHSHGDGDDHDHGPAGDNPYLWPGVSLALLLAGIALDYYTVGFFTGYVRLLWYGVAFLLVGWKVIRSAVQSIPSGNVFNEFLLMSIATLGAFAIGEYPEGVAVMLFYTVGELFQDAAVNRAKRSIKALLEIQATEVTVLRGGQSLVLDPKQVQVGDTIEVKPGEKVALDGTLTKGPASFNTAALTGESVPQTKQTGEPVLAGMVNLESLIQVAVTAGYQDTKLAKILAMVQDAVGRKAKTQQFITKFAKIYTPIVVALAVLLVLVPSFVVEDYVFRDWLYRALVFLVISCPCALVISIPLGYFGGIGAASKAGILFKGSNFLDAMRELDTVVMDKTGTLTEGVFAVQQVQAVGLEKAQLLRLLGALETKSTHPIAKAVVAHVGAATAGVAVENVEEIAGHGLRGRVDGRDVLAGNTKLLRKFNVAYPAEVDQVVDSIVVGAVDGQYAGYLTVADAPKEDAARAVQELRADGISKLVMLSGDKDSIVQRVARELGIDEAHGGLLPEDKARYVQQYKTEGRKLAFVGDGVNDAPVVALADVGIAMGGLGSDATIETADVVIQTDHPSKIATARRIARATHRVVWQNIWLAFVVKGIVLVLGAGGLATMWEAVFADVGVALLAILNAVRIQRMDYSTPGTGNPSPASLAAPQAQHTLSVVEPMPRALRQGPHHPNDQTT</sequence>
<evidence type="ECO:0000256" key="7">
    <source>
        <dbReference type="ARBA" id="ARBA00023136"/>
    </source>
</evidence>
<evidence type="ECO:0000256" key="1">
    <source>
        <dbReference type="ARBA" id="ARBA00004370"/>
    </source>
</evidence>
<dbReference type="SFLD" id="SFLDG00002">
    <property type="entry name" value="C1.7:_P-type_atpase_like"/>
    <property type="match status" value="1"/>
</dbReference>
<dbReference type="InterPro" id="IPR008250">
    <property type="entry name" value="ATPase_P-typ_transduc_dom_A_sf"/>
</dbReference>
<accession>A0A4Z0MCA3</accession>
<dbReference type="EMBL" id="SRKZ01000009">
    <property type="protein sequence ID" value="TGD77363.1"/>
    <property type="molecule type" value="Genomic_DNA"/>
</dbReference>
<dbReference type="SUPFAM" id="SSF81665">
    <property type="entry name" value="Calcium ATPase, transmembrane domain M"/>
    <property type="match status" value="1"/>
</dbReference>
<feature type="region of interest" description="Disordered" evidence="11">
    <location>
        <begin position="1"/>
        <end position="95"/>
    </location>
</feature>
<evidence type="ECO:0000256" key="9">
    <source>
        <dbReference type="ARBA" id="ARBA00047308"/>
    </source>
</evidence>
<feature type="transmembrane region" description="Helical" evidence="10">
    <location>
        <begin position="658"/>
        <end position="678"/>
    </location>
</feature>
<feature type="transmembrane region" description="Helical" evidence="10">
    <location>
        <begin position="328"/>
        <end position="348"/>
    </location>
</feature>
<dbReference type="InterPro" id="IPR023299">
    <property type="entry name" value="ATPase_P-typ_cyto_dom_N"/>
</dbReference>
<gene>
    <name evidence="13" type="primary">cadA</name>
    <name evidence="13" type="ORF">EU557_23665</name>
</gene>
<feature type="compositionally biased region" description="Basic and acidic residues" evidence="11">
    <location>
        <begin position="41"/>
        <end position="55"/>
    </location>
</feature>
<feature type="transmembrane region" description="Helical" evidence="10">
    <location>
        <begin position="684"/>
        <end position="703"/>
    </location>
</feature>
<dbReference type="RefSeq" id="WP_081910975.1">
    <property type="nucleotide sequence ID" value="NZ_SRKZ01000009.1"/>
</dbReference>
<evidence type="ECO:0000313" key="14">
    <source>
        <dbReference type="Proteomes" id="UP000298284"/>
    </source>
</evidence>
<dbReference type="NCBIfam" id="TIGR01512">
    <property type="entry name" value="ATPase-IB2_Cd"/>
    <property type="match status" value="1"/>
</dbReference>
<protein>
    <recommendedName>
        <fullName evidence="8">P-type Zn(2+) transporter</fullName>
        <ecNumber evidence="8">7.2.2.12</ecNumber>
    </recommendedName>
</protein>
<evidence type="ECO:0000259" key="12">
    <source>
        <dbReference type="Pfam" id="PF00122"/>
    </source>
</evidence>
<dbReference type="GO" id="GO:0016887">
    <property type="term" value="F:ATP hydrolysis activity"/>
    <property type="evidence" value="ECO:0007669"/>
    <property type="project" value="InterPro"/>
</dbReference>
<keyword evidence="3 10" id="KW-0812">Transmembrane</keyword>
<organism evidence="13 14">
    <name type="scientific">Hymenobacter wooponensis</name>
    <dbReference type="NCBI Taxonomy" id="1525360"/>
    <lineage>
        <taxon>Bacteria</taxon>
        <taxon>Pseudomonadati</taxon>
        <taxon>Bacteroidota</taxon>
        <taxon>Cytophagia</taxon>
        <taxon>Cytophagales</taxon>
        <taxon>Hymenobacteraceae</taxon>
        <taxon>Hymenobacter</taxon>
    </lineage>
</organism>
<dbReference type="PANTHER" id="PTHR48085">
    <property type="entry name" value="CADMIUM/ZINC-TRANSPORTING ATPASE HMA2-RELATED"/>
    <property type="match status" value="1"/>
</dbReference>